<dbReference type="RefSeq" id="WP_184216118.1">
    <property type="nucleotide sequence ID" value="NZ_JACHMD010000001.1"/>
</dbReference>
<reference evidence="2 3" key="1">
    <citation type="submission" date="2020-08" db="EMBL/GenBank/DDBJ databases">
        <title>Sequencing the genomes of 1000 actinobacteria strains.</title>
        <authorList>
            <person name="Klenk H.-P."/>
        </authorList>
    </citation>
    <scope>NUCLEOTIDE SEQUENCE [LARGE SCALE GENOMIC DNA]</scope>
    <source>
        <strain evidence="2 3">DSM 24947</strain>
    </source>
</reference>
<protein>
    <recommendedName>
        <fullName evidence="4">Integral membrane protein</fullName>
    </recommendedName>
</protein>
<accession>A0A7W7FHK7</accession>
<name>A0A7W7FHK7_9MICO</name>
<sequence>MPARQNADRRIRTIRAGAASATAVMIAGASHTLAGGAAPPAWLMLAVVILAWPLALTLVSRRASTARTAAVVAVAQVLLHTAFATVGTGSPEGLGHHPHGIVELSAVTGTATVHPSMVVGHILAAIVTTAAVRHGERLLAVIAAGVRAILPTVPVPLPAPSSVPATVTAYAAPHSSPVFLTGLSRRGPPS</sequence>
<dbReference type="Proteomes" id="UP000573729">
    <property type="component" value="Unassembled WGS sequence"/>
</dbReference>
<keyword evidence="1" id="KW-0812">Transmembrane</keyword>
<dbReference type="AlphaFoldDB" id="A0A7W7FHK7"/>
<evidence type="ECO:0000256" key="1">
    <source>
        <dbReference type="SAM" id="Phobius"/>
    </source>
</evidence>
<evidence type="ECO:0000313" key="3">
    <source>
        <dbReference type="Proteomes" id="UP000573729"/>
    </source>
</evidence>
<feature type="transmembrane region" description="Helical" evidence="1">
    <location>
        <begin position="40"/>
        <end position="59"/>
    </location>
</feature>
<feature type="transmembrane region" description="Helical" evidence="1">
    <location>
        <begin position="12"/>
        <end position="34"/>
    </location>
</feature>
<dbReference type="EMBL" id="JACHMD010000001">
    <property type="protein sequence ID" value="MBB4666486.1"/>
    <property type="molecule type" value="Genomic_DNA"/>
</dbReference>
<comment type="caution">
    <text evidence="2">The sequence shown here is derived from an EMBL/GenBank/DDBJ whole genome shotgun (WGS) entry which is preliminary data.</text>
</comment>
<keyword evidence="1" id="KW-0472">Membrane</keyword>
<gene>
    <name evidence="2" type="ORF">BKA24_001195</name>
</gene>
<evidence type="ECO:0008006" key="4">
    <source>
        <dbReference type="Google" id="ProtNLM"/>
    </source>
</evidence>
<keyword evidence="1" id="KW-1133">Transmembrane helix</keyword>
<proteinExistence type="predicted"/>
<organism evidence="2 3">
    <name type="scientific">Microbacterium marinum</name>
    <dbReference type="NCBI Taxonomy" id="421115"/>
    <lineage>
        <taxon>Bacteria</taxon>
        <taxon>Bacillati</taxon>
        <taxon>Actinomycetota</taxon>
        <taxon>Actinomycetes</taxon>
        <taxon>Micrococcales</taxon>
        <taxon>Microbacteriaceae</taxon>
        <taxon>Microbacterium</taxon>
    </lineage>
</organism>
<evidence type="ECO:0000313" key="2">
    <source>
        <dbReference type="EMBL" id="MBB4666486.1"/>
    </source>
</evidence>
<keyword evidence="3" id="KW-1185">Reference proteome</keyword>